<dbReference type="GO" id="GO:0005615">
    <property type="term" value="C:extracellular space"/>
    <property type="evidence" value="ECO:0007669"/>
    <property type="project" value="TreeGrafter"/>
</dbReference>
<dbReference type="PANTHER" id="PTHR10974:SF75">
    <property type="entry name" value="SULFATASE DOMAIN-CONTAINING PROTEIN"/>
    <property type="match status" value="1"/>
</dbReference>
<accession>A0A914QR44</accession>
<protein>
    <submittedName>
        <fullName evidence="2">Uncharacterized protein</fullName>
    </submittedName>
</protein>
<dbReference type="Pfam" id="PF02995">
    <property type="entry name" value="DUF229"/>
    <property type="match status" value="1"/>
</dbReference>
<dbReference type="WBParaSite" id="PDA_v2.g29833.t1">
    <property type="protein sequence ID" value="PDA_v2.g29833.t1"/>
    <property type="gene ID" value="PDA_v2.g29833"/>
</dbReference>
<reference evidence="2" key="1">
    <citation type="submission" date="2022-11" db="UniProtKB">
        <authorList>
            <consortium name="WormBaseParasite"/>
        </authorList>
    </citation>
    <scope>IDENTIFICATION</scope>
</reference>
<dbReference type="PANTHER" id="PTHR10974">
    <property type="entry name" value="FI08016P-RELATED"/>
    <property type="match status" value="1"/>
</dbReference>
<name>A0A914QR44_9BILA</name>
<dbReference type="InterPro" id="IPR004245">
    <property type="entry name" value="DUF229"/>
</dbReference>
<dbReference type="Proteomes" id="UP000887578">
    <property type="component" value="Unplaced"/>
</dbReference>
<keyword evidence="1" id="KW-1185">Reference proteome</keyword>
<organism evidence="1 2">
    <name type="scientific">Panagrolaimus davidi</name>
    <dbReference type="NCBI Taxonomy" id="227884"/>
    <lineage>
        <taxon>Eukaryota</taxon>
        <taxon>Metazoa</taxon>
        <taxon>Ecdysozoa</taxon>
        <taxon>Nematoda</taxon>
        <taxon>Chromadorea</taxon>
        <taxon>Rhabditida</taxon>
        <taxon>Tylenchina</taxon>
        <taxon>Panagrolaimomorpha</taxon>
        <taxon>Panagrolaimoidea</taxon>
        <taxon>Panagrolaimidae</taxon>
        <taxon>Panagrolaimus</taxon>
    </lineage>
</organism>
<sequence>MLQDIPKSPFSRGYSGEHSSLEEACKTPLNKSDQFIAFRFQDDGYITMMSEDWMSIFTYPNCAGFNKTIVDHFMKPFQLLFEDTPYLSPNMDKIVHKDSCRESYYDIMDYLKGFINAYPDKPKFSMSSIINLAHNRQNALSSSDDYFYHFFKDSVKDVGHLPLGNDFKSQKRV</sequence>
<proteinExistence type="predicted"/>
<dbReference type="AlphaFoldDB" id="A0A914QR44"/>
<evidence type="ECO:0000313" key="2">
    <source>
        <dbReference type="WBParaSite" id="PDA_v2.g29833.t1"/>
    </source>
</evidence>
<evidence type="ECO:0000313" key="1">
    <source>
        <dbReference type="Proteomes" id="UP000887578"/>
    </source>
</evidence>